<evidence type="ECO:0000256" key="1">
    <source>
        <dbReference type="SAM" id="MobiDB-lite"/>
    </source>
</evidence>
<feature type="region of interest" description="Disordered" evidence="1">
    <location>
        <begin position="366"/>
        <end position="503"/>
    </location>
</feature>
<dbReference type="Proteomes" id="UP000236723">
    <property type="component" value="Unassembled WGS sequence"/>
</dbReference>
<evidence type="ECO:0000259" key="2">
    <source>
        <dbReference type="Pfam" id="PF01385"/>
    </source>
</evidence>
<evidence type="ECO:0000313" key="4">
    <source>
        <dbReference type="Proteomes" id="UP000236723"/>
    </source>
</evidence>
<feature type="region of interest" description="Disordered" evidence="1">
    <location>
        <begin position="232"/>
        <end position="253"/>
    </location>
</feature>
<reference evidence="4" key="1">
    <citation type="submission" date="2016-10" db="EMBL/GenBank/DDBJ databases">
        <authorList>
            <person name="Varghese N."/>
            <person name="Submissions S."/>
        </authorList>
    </citation>
    <scope>NUCLEOTIDE SEQUENCE [LARGE SCALE GENOMIC DNA]</scope>
    <source>
        <strain evidence="4">DSM 43163</strain>
    </source>
</reference>
<feature type="domain" description="Probable transposase IS891/IS1136/IS1341" evidence="2">
    <location>
        <begin position="178"/>
        <end position="289"/>
    </location>
</feature>
<feature type="compositionally biased region" description="Low complexity" evidence="1">
    <location>
        <begin position="484"/>
        <end position="503"/>
    </location>
</feature>
<name>A0A1H5W0N9_9ACTN</name>
<dbReference type="NCBIfam" id="NF040570">
    <property type="entry name" value="guided_TnpB"/>
    <property type="match status" value="1"/>
</dbReference>
<dbReference type="EMBL" id="FNVO01000002">
    <property type="protein sequence ID" value="SEF93040.1"/>
    <property type="molecule type" value="Genomic_DNA"/>
</dbReference>
<protein>
    <submittedName>
        <fullName evidence="3">Transposase</fullName>
    </submittedName>
</protein>
<feature type="compositionally biased region" description="Low complexity" evidence="1">
    <location>
        <begin position="405"/>
        <end position="420"/>
    </location>
</feature>
<evidence type="ECO:0000313" key="3">
    <source>
        <dbReference type="EMBL" id="SEF93040.1"/>
    </source>
</evidence>
<organism evidence="3 4">
    <name type="scientific">Thermomonospora echinospora</name>
    <dbReference type="NCBI Taxonomy" id="1992"/>
    <lineage>
        <taxon>Bacteria</taxon>
        <taxon>Bacillati</taxon>
        <taxon>Actinomycetota</taxon>
        <taxon>Actinomycetes</taxon>
        <taxon>Streptosporangiales</taxon>
        <taxon>Thermomonosporaceae</taxon>
        <taxon>Thermomonospora</taxon>
    </lineage>
</organism>
<feature type="region of interest" description="Disordered" evidence="1">
    <location>
        <begin position="320"/>
        <end position="347"/>
    </location>
</feature>
<feature type="region of interest" description="Disordered" evidence="1">
    <location>
        <begin position="205"/>
        <end position="224"/>
    </location>
</feature>
<dbReference type="InterPro" id="IPR001959">
    <property type="entry name" value="Transposase"/>
</dbReference>
<feature type="compositionally biased region" description="Low complexity" evidence="1">
    <location>
        <begin position="446"/>
        <end position="455"/>
    </location>
</feature>
<accession>A0A1H5W0N9</accession>
<feature type="compositionally biased region" description="Basic and acidic residues" evidence="1">
    <location>
        <begin position="436"/>
        <end position="445"/>
    </location>
</feature>
<dbReference type="AlphaFoldDB" id="A0A1H5W0N9"/>
<sequence>MTTPIEAEEAGHARYTYRLRVSSAALAALKSEWDRCRWVWNQCVATSRAAHQAGEECGPARLDKMLTGWRAEHEWLREGASVPQQQIIRDFAASRAKALKDIKARLPMRQRAGMPRFKKKAMAAPTLNYTRRGFRLRGGRLRLAGGIVLTVVWSRELPAEPSSVRVYRDGLGHWYASFVVSAQTRPLPETGRVIGIDWGVQETATTTSDDHDLPHPGHGRTSAARLARYQRRMARRRPKSGQAASKGYRTARRQAVRLHKKVARQRTDTARKWAKKVVRDHDVIAVEDFRPRFLAKTTMARKAADAAIAATKHELIHMARKHGARHPPGASRAHHHGLRTVRSENQARTAAVGTYLHLHRVRSRLPQGQELRPRDARPGWSEPGWCRSRKTRPSAGRPGSVSQESPGLSRRSSQGSQSASGRRHGTPPNGPGNADRSPRSRDENVRTAAGAARARGGTGWTGRRSPRPAPRPRPSARHPWRGRGPVAETPGAGTAPAARAAPA</sequence>
<keyword evidence="4" id="KW-1185">Reference proteome</keyword>
<dbReference type="Pfam" id="PF01385">
    <property type="entry name" value="OrfB_IS605"/>
    <property type="match status" value="1"/>
</dbReference>
<gene>
    <name evidence="3" type="ORF">SAMN04489712_102545</name>
</gene>
<proteinExistence type="predicted"/>